<dbReference type="Pfam" id="PF01323">
    <property type="entry name" value="DSBA"/>
    <property type="match status" value="1"/>
</dbReference>
<dbReference type="GO" id="GO:0016853">
    <property type="term" value="F:isomerase activity"/>
    <property type="evidence" value="ECO:0007669"/>
    <property type="project" value="UniProtKB-KW"/>
</dbReference>
<dbReference type="PANTHER" id="PTHR42943">
    <property type="entry name" value="GLUTATHIONE S-TRANSFERASE KAPPA"/>
    <property type="match status" value="1"/>
</dbReference>
<keyword evidence="2" id="KW-0413">Isomerase</keyword>
<dbReference type="InterPro" id="IPR036249">
    <property type="entry name" value="Thioredoxin-like_sf"/>
</dbReference>
<dbReference type="RefSeq" id="WP_109905618.1">
    <property type="nucleotide sequence ID" value="NZ_QGLE01000005.1"/>
</dbReference>
<evidence type="ECO:0000259" key="1">
    <source>
        <dbReference type="Pfam" id="PF01323"/>
    </source>
</evidence>
<dbReference type="SUPFAM" id="SSF52833">
    <property type="entry name" value="Thioredoxin-like"/>
    <property type="match status" value="2"/>
</dbReference>
<dbReference type="PANTHER" id="PTHR42943:SF2">
    <property type="entry name" value="GLUTATHIONE S-TRANSFERASE KAPPA 1"/>
    <property type="match status" value="1"/>
</dbReference>
<name>A0A317E9U6_9PROT</name>
<gene>
    <name evidence="2" type="ORF">DKG74_10925</name>
</gene>
<dbReference type="InterPro" id="IPR051924">
    <property type="entry name" value="GST_Kappa/NadH"/>
</dbReference>
<reference evidence="2 3" key="1">
    <citation type="submission" date="2018-05" db="EMBL/GenBank/DDBJ databases">
        <title>Zavarzinia sp. HR-AS.</title>
        <authorList>
            <person name="Lee Y."/>
            <person name="Jeon C.O."/>
        </authorList>
    </citation>
    <scope>NUCLEOTIDE SEQUENCE [LARGE SCALE GENOMIC DNA]</scope>
    <source>
        <strain evidence="2 3">HR-AS</strain>
    </source>
</reference>
<protein>
    <submittedName>
        <fullName evidence="2">2-hydroxychromene-2-carboxylate isomerase</fullName>
    </submittedName>
</protein>
<dbReference type="AlphaFoldDB" id="A0A317E9U6"/>
<dbReference type="Proteomes" id="UP000245461">
    <property type="component" value="Unassembled WGS sequence"/>
</dbReference>
<feature type="domain" description="DSBA-like thioredoxin" evidence="1">
    <location>
        <begin position="237"/>
        <end position="421"/>
    </location>
</feature>
<evidence type="ECO:0000313" key="3">
    <source>
        <dbReference type="Proteomes" id="UP000245461"/>
    </source>
</evidence>
<accession>A0A317E9U6</accession>
<sequence>MSLRRLLAREASRLVTSERLNVLRRRVAEGRRRLRRKRHEIDYFHDIRDPYSLLAAMALPALAARRGVSIRPHLVPPPPDWAAPERAMLDAYARKDAASLAAHLGLAVPDLSAPMDEAAARAGEWRLLQAMADGSFIASAAALTAEAWRGEVPPGSGDSTAAVAAGAALREKLGHYLGATFHYAGEWYWGLDRLHYLEQRLETLGARRRDAGPAIQHPREALRLPTDCKGRLAGRRLELFLSFRSPYSYIVLPRAFALADHYGATLDLRFVLPMVTRGLPVPMAKRLYIVRDTAREARSEALPFGRIADPLGEPVARGLAILAFALRTDQAKARAFALSFLQGVFADGIDAGSEAGLRQLVERAGLDWSHARTAMADEGWRATAETNRQAMVDEGLWGVPSLRFGETATWGQDRLWLIEDAMIRAARGTA</sequence>
<dbReference type="OrthoDB" id="5244108at2"/>
<dbReference type="GO" id="GO:0016491">
    <property type="term" value="F:oxidoreductase activity"/>
    <property type="evidence" value="ECO:0007669"/>
    <property type="project" value="InterPro"/>
</dbReference>
<evidence type="ECO:0000313" key="2">
    <source>
        <dbReference type="EMBL" id="PWR22920.1"/>
    </source>
</evidence>
<organism evidence="2 3">
    <name type="scientific">Zavarzinia aquatilis</name>
    <dbReference type="NCBI Taxonomy" id="2211142"/>
    <lineage>
        <taxon>Bacteria</taxon>
        <taxon>Pseudomonadati</taxon>
        <taxon>Pseudomonadota</taxon>
        <taxon>Alphaproteobacteria</taxon>
        <taxon>Rhodospirillales</taxon>
        <taxon>Zavarziniaceae</taxon>
        <taxon>Zavarzinia</taxon>
    </lineage>
</organism>
<dbReference type="InterPro" id="IPR001853">
    <property type="entry name" value="DSBA-like_thioredoxin_dom"/>
</dbReference>
<dbReference type="Gene3D" id="3.40.30.10">
    <property type="entry name" value="Glutaredoxin"/>
    <property type="match status" value="2"/>
</dbReference>
<keyword evidence="3" id="KW-1185">Reference proteome</keyword>
<proteinExistence type="predicted"/>
<dbReference type="EMBL" id="QGLE01000005">
    <property type="protein sequence ID" value="PWR22920.1"/>
    <property type="molecule type" value="Genomic_DNA"/>
</dbReference>
<comment type="caution">
    <text evidence="2">The sequence shown here is derived from an EMBL/GenBank/DDBJ whole genome shotgun (WGS) entry which is preliminary data.</text>
</comment>